<evidence type="ECO:0000313" key="6">
    <source>
        <dbReference type="Proteomes" id="UP000007267"/>
    </source>
</evidence>
<dbReference type="HOGENOM" id="CLU_005950_2_0_1"/>
<feature type="domain" description="Pyruvate phosphate dikinase AMP/ATP-binding" evidence="4">
    <location>
        <begin position="327"/>
        <end position="636"/>
    </location>
</feature>
<dbReference type="GO" id="GO:0016301">
    <property type="term" value="F:kinase activity"/>
    <property type="evidence" value="ECO:0007669"/>
    <property type="project" value="InterPro"/>
</dbReference>
<feature type="region of interest" description="Disordered" evidence="2">
    <location>
        <begin position="547"/>
        <end position="576"/>
    </location>
</feature>
<dbReference type="AlphaFoldDB" id="K7FIP3"/>
<dbReference type="Gene3D" id="3.50.30.10">
    <property type="entry name" value="Phosphohistidine domain"/>
    <property type="match status" value="1"/>
</dbReference>
<dbReference type="eggNOG" id="ENOG502QS3J">
    <property type="taxonomic scope" value="Eukaryota"/>
</dbReference>
<dbReference type="OrthoDB" id="6123450at2759"/>
<dbReference type="EMBL" id="AGCU01191494">
    <property type="status" value="NOT_ANNOTATED_CDS"/>
    <property type="molecule type" value="Genomic_DNA"/>
</dbReference>
<dbReference type="Ensembl" id="ENSPSIT00000007944.1">
    <property type="protein sequence ID" value="ENSPSIP00000007903.1"/>
    <property type="gene ID" value="ENSPSIG00000007257.1"/>
</dbReference>
<reference evidence="5" key="3">
    <citation type="submission" date="2025-08" db="UniProtKB">
        <authorList>
            <consortium name="Ensembl"/>
        </authorList>
    </citation>
    <scope>IDENTIFICATION</scope>
</reference>
<sequence length="1201" mass="133867">MWLFLRVDGIGEFEHPVHPDMMVSDESEKCWRGGGLMIECLEPHRRWKIKFNGLLRKGPYRHQWNEEEGELVHVKFSFHWTSFSDVFDFQLDSHPKAFAEAFALEEWSAEFFKRVQKDGEQQSRYEQWGQSVGEIEIEGHEKKEILLRGVRSHSYGIRNWAEIYRYVMILMHCEDGTSAHLTVISIPATTTHFAVGYVLFPNGKKAGIDWSNASLADVADDGMIRDIYRVSFTAGGKFFDIRATLDKQARPVVYNGLTGTGVFHECIADFRLNLTIRGWGLVEFYYRDAAGQLSQNSGFRWKEPSLPPTSEFVVSFTEEHSQCPRDVGGKGAQLGQLTYLQKQLGNKFIVPEGFCVTVLTLEHQMKQNHDLQEAARELTEVACKIKPGNLQELCKRCSDLFRATTLSSEIEDAILQQLEELGLQQEHLVVRSSVVGEDTTAMSAAGQLYTELEVRGSQQVCEGIQICWASLYSFAAVQYRRQRGQPIPARMGVVIQRMVPADAAGELFTCDPVTGHPGKMVISASCGLREAKGSDCAEPDTITLRHSPKGGLHLTSKKMGSKPQGGQLRAGGGTAEDDCPTEAQRCCISEDTIMKLAGLALQVGKAHGTARNIEWTVKENVIYFLQDRPVTAFDLESEFELMHEFDSGFPSDYQWLTTANISETAPGAVTPLMWAVFGRALQYAAQQFCVHSGGLDGLKPYSFRCLDMYCGHLFLNIMSIAVSFEQANLVYGKNKALCFLIEQELPELSSYDLVVTYGELPMWRKILNSFKSAMFLLSNIFRQRHWFKQLQTFRIPSGSNATEAYLHIDRLLPEYSDALLTSLMCSAAFAMWPTYLLSTLSQGENHWTPEAMAAMAVLCHTCSDSSVELPRAVEAIIQAVRDQGESAEFITMDPQAAVSWLLSSDSGEAGKTFQSFLEKHGFHSFGEADLRAKPWADDPAQLIPLLQKALERGQVSKKKAQTSVEEAIAAIKAPVTGLRKFILPFLVRKAREGISKREHSKDLAMKVYALFKTAYWALAKHMVEECFLPDEDLLFFLTHLEIGEVLRCRSADIVLRASRRRQILDHQMALQFPEVNVARPVPLQLEVGATLTGEAMLSGVIISHGVAKGTARVLKTIQEVSSIKQGDILIVTTIGVGWTSCFPLLGGLVTEIGGVLSRGAVIARDYGLPCIMKCKGATSYFKSGDRVILDGFKGTVQKIEA</sequence>
<dbReference type="InterPro" id="IPR051549">
    <property type="entry name" value="PEP_Utilizing_Enz"/>
</dbReference>
<dbReference type="InterPro" id="IPR036637">
    <property type="entry name" value="Phosphohistidine_dom_sf"/>
</dbReference>
<dbReference type="GO" id="GO:0005524">
    <property type="term" value="F:ATP binding"/>
    <property type="evidence" value="ECO:0007669"/>
    <property type="project" value="InterPro"/>
</dbReference>
<keyword evidence="6" id="KW-1185">Reference proteome</keyword>
<dbReference type="KEGG" id="pss:102454033"/>
<dbReference type="InterPro" id="IPR013815">
    <property type="entry name" value="ATP_grasp_subdomain_1"/>
</dbReference>
<dbReference type="EMBL" id="AGCU01191496">
    <property type="status" value="NOT_ANNOTATED_CDS"/>
    <property type="molecule type" value="Genomic_DNA"/>
</dbReference>
<dbReference type="OMA" id="HRKFEQG"/>
<reference evidence="5" key="4">
    <citation type="submission" date="2025-09" db="UniProtKB">
        <authorList>
            <consortium name="Ensembl"/>
        </authorList>
    </citation>
    <scope>IDENTIFICATION</scope>
</reference>
<protein>
    <submittedName>
        <fullName evidence="5">Putative phosphoenolpyruvate synthase</fullName>
    </submittedName>
</protein>
<dbReference type="Proteomes" id="UP000007267">
    <property type="component" value="Unassembled WGS sequence"/>
</dbReference>
<organism evidence="5 6">
    <name type="scientific">Pelodiscus sinensis</name>
    <name type="common">Chinese softshell turtle</name>
    <name type="synonym">Trionyx sinensis</name>
    <dbReference type="NCBI Taxonomy" id="13735"/>
    <lineage>
        <taxon>Eukaryota</taxon>
        <taxon>Metazoa</taxon>
        <taxon>Chordata</taxon>
        <taxon>Craniata</taxon>
        <taxon>Vertebrata</taxon>
        <taxon>Euteleostomi</taxon>
        <taxon>Archelosauria</taxon>
        <taxon>Testudinata</taxon>
        <taxon>Testudines</taxon>
        <taxon>Cryptodira</taxon>
        <taxon>Trionychia</taxon>
        <taxon>Trionychidae</taxon>
        <taxon>Pelodiscus</taxon>
    </lineage>
</organism>
<dbReference type="Gene3D" id="3.30.1490.20">
    <property type="entry name" value="ATP-grasp fold, A domain"/>
    <property type="match status" value="1"/>
</dbReference>
<evidence type="ECO:0000313" key="5">
    <source>
        <dbReference type="Ensembl" id="ENSPSIP00000007903.1"/>
    </source>
</evidence>
<dbReference type="SUPFAM" id="SSF56059">
    <property type="entry name" value="Glutathione synthetase ATP-binding domain-like"/>
    <property type="match status" value="1"/>
</dbReference>
<proteinExistence type="inferred from homology"/>
<dbReference type="InterPro" id="IPR008279">
    <property type="entry name" value="PEP-util_enz_mobile_dom"/>
</dbReference>
<dbReference type="EMBL" id="AGCU01191492">
    <property type="status" value="NOT_ANNOTATED_CDS"/>
    <property type="molecule type" value="Genomic_DNA"/>
</dbReference>
<accession>K7FIP3</accession>
<dbReference type="InterPro" id="IPR002192">
    <property type="entry name" value="PPDK_AMP/ATP-bd"/>
</dbReference>
<dbReference type="RefSeq" id="XP_006137419.1">
    <property type="nucleotide sequence ID" value="XM_006137357.1"/>
</dbReference>
<dbReference type="SUPFAM" id="SSF52009">
    <property type="entry name" value="Phosphohistidine domain"/>
    <property type="match status" value="1"/>
</dbReference>
<dbReference type="GeneTree" id="ENSGT00940000172426"/>
<evidence type="ECO:0000259" key="3">
    <source>
        <dbReference type="Pfam" id="PF00391"/>
    </source>
</evidence>
<dbReference type="Pfam" id="PF01326">
    <property type="entry name" value="PPDK_N"/>
    <property type="match status" value="1"/>
</dbReference>
<evidence type="ECO:0000256" key="2">
    <source>
        <dbReference type="SAM" id="MobiDB-lite"/>
    </source>
</evidence>
<dbReference type="EMBL" id="AGCU01191495">
    <property type="status" value="NOT_ANNOTATED_CDS"/>
    <property type="molecule type" value="Genomic_DNA"/>
</dbReference>
<feature type="domain" description="PEP-utilising enzyme mobile" evidence="3">
    <location>
        <begin position="1123"/>
        <end position="1194"/>
    </location>
</feature>
<comment type="similarity">
    <text evidence="1">Belongs to the PEP-utilizing enzyme family.</text>
</comment>
<dbReference type="PANTHER" id="PTHR43615:SF1">
    <property type="entry name" value="PPDK_N DOMAIN-CONTAINING PROTEIN"/>
    <property type="match status" value="1"/>
</dbReference>
<evidence type="ECO:0000256" key="1">
    <source>
        <dbReference type="ARBA" id="ARBA00007837"/>
    </source>
</evidence>
<reference evidence="6" key="1">
    <citation type="submission" date="2011-10" db="EMBL/GenBank/DDBJ databases">
        <authorList>
            <consortium name="Soft-shell Turtle Genome Consortium"/>
        </authorList>
    </citation>
    <scope>NUCLEOTIDE SEQUENCE [LARGE SCALE GENOMIC DNA]</scope>
    <source>
        <strain evidence="6">Daiwa-1</strain>
    </source>
</reference>
<name>K7FIP3_PELSI</name>
<dbReference type="PANTHER" id="PTHR43615">
    <property type="entry name" value="PHOSPHOENOLPYRUVATE SYNTHASE-RELATED"/>
    <property type="match status" value="1"/>
</dbReference>
<evidence type="ECO:0000259" key="4">
    <source>
        <dbReference type="Pfam" id="PF01326"/>
    </source>
</evidence>
<dbReference type="Pfam" id="PF00391">
    <property type="entry name" value="PEP-utilizers"/>
    <property type="match status" value="1"/>
</dbReference>
<dbReference type="EMBL" id="AGCU01191493">
    <property type="status" value="NOT_ANNOTATED_CDS"/>
    <property type="molecule type" value="Genomic_DNA"/>
</dbReference>
<dbReference type="STRING" id="13735.ENSPSIP00000007903"/>
<dbReference type="Gene3D" id="3.30.470.20">
    <property type="entry name" value="ATP-grasp fold, B domain"/>
    <property type="match status" value="1"/>
</dbReference>
<reference evidence="6" key="2">
    <citation type="journal article" date="2013" name="Nat. Genet.">
        <title>The draft genomes of soft-shell turtle and green sea turtle yield insights into the development and evolution of the turtle-specific body plan.</title>
        <authorList>
            <person name="Wang Z."/>
            <person name="Pascual-Anaya J."/>
            <person name="Zadissa A."/>
            <person name="Li W."/>
            <person name="Niimura Y."/>
            <person name="Huang Z."/>
            <person name="Li C."/>
            <person name="White S."/>
            <person name="Xiong Z."/>
            <person name="Fang D."/>
            <person name="Wang B."/>
            <person name="Ming Y."/>
            <person name="Chen Y."/>
            <person name="Zheng Y."/>
            <person name="Kuraku S."/>
            <person name="Pignatelli M."/>
            <person name="Herrero J."/>
            <person name="Beal K."/>
            <person name="Nozawa M."/>
            <person name="Li Q."/>
            <person name="Wang J."/>
            <person name="Zhang H."/>
            <person name="Yu L."/>
            <person name="Shigenobu S."/>
            <person name="Wang J."/>
            <person name="Liu J."/>
            <person name="Flicek P."/>
            <person name="Searle S."/>
            <person name="Wang J."/>
            <person name="Kuratani S."/>
            <person name="Yin Y."/>
            <person name="Aken B."/>
            <person name="Zhang G."/>
            <person name="Irie N."/>
        </authorList>
    </citation>
    <scope>NUCLEOTIDE SEQUENCE [LARGE SCALE GENOMIC DNA]</scope>
    <source>
        <strain evidence="6">Daiwa-1</strain>
    </source>
</reference>